<dbReference type="HOGENOM" id="CLU_2352272_0_0_1"/>
<dbReference type="AlphaFoldDB" id="A0A0C9WSY6"/>
<organism evidence="1 2">
    <name type="scientific">Laccaria amethystina LaAM-08-1</name>
    <dbReference type="NCBI Taxonomy" id="1095629"/>
    <lineage>
        <taxon>Eukaryota</taxon>
        <taxon>Fungi</taxon>
        <taxon>Dikarya</taxon>
        <taxon>Basidiomycota</taxon>
        <taxon>Agaricomycotina</taxon>
        <taxon>Agaricomycetes</taxon>
        <taxon>Agaricomycetidae</taxon>
        <taxon>Agaricales</taxon>
        <taxon>Agaricineae</taxon>
        <taxon>Hydnangiaceae</taxon>
        <taxon>Laccaria</taxon>
    </lineage>
</organism>
<dbReference type="Proteomes" id="UP000054477">
    <property type="component" value="Unassembled WGS sequence"/>
</dbReference>
<protein>
    <submittedName>
        <fullName evidence="1">Uncharacterized protein</fullName>
    </submittedName>
</protein>
<keyword evidence="2" id="KW-1185">Reference proteome</keyword>
<evidence type="ECO:0000313" key="2">
    <source>
        <dbReference type="Proteomes" id="UP000054477"/>
    </source>
</evidence>
<feature type="non-terminal residue" evidence="1">
    <location>
        <position position="1"/>
    </location>
</feature>
<evidence type="ECO:0000313" key="1">
    <source>
        <dbReference type="EMBL" id="KIJ91293.1"/>
    </source>
</evidence>
<gene>
    <name evidence="1" type="ORF">K443DRAFT_115201</name>
</gene>
<accession>A0A0C9WSY6</accession>
<sequence>LLCSFKGQKRREARVAAFQTYFAFSVWWTGSLGRANRDEKRTLPRSRDILHFLFGGQDKGTKETRGARYRVPEILCIFCLVGR</sequence>
<proteinExistence type="predicted"/>
<reference evidence="1 2" key="1">
    <citation type="submission" date="2014-04" db="EMBL/GenBank/DDBJ databases">
        <authorList>
            <consortium name="DOE Joint Genome Institute"/>
            <person name="Kuo A."/>
            <person name="Kohler A."/>
            <person name="Nagy L.G."/>
            <person name="Floudas D."/>
            <person name="Copeland A."/>
            <person name="Barry K.W."/>
            <person name="Cichocki N."/>
            <person name="Veneault-Fourrey C."/>
            <person name="LaButti K."/>
            <person name="Lindquist E.A."/>
            <person name="Lipzen A."/>
            <person name="Lundell T."/>
            <person name="Morin E."/>
            <person name="Murat C."/>
            <person name="Sun H."/>
            <person name="Tunlid A."/>
            <person name="Henrissat B."/>
            <person name="Grigoriev I.V."/>
            <person name="Hibbett D.S."/>
            <person name="Martin F."/>
            <person name="Nordberg H.P."/>
            <person name="Cantor M.N."/>
            <person name="Hua S.X."/>
        </authorList>
    </citation>
    <scope>NUCLEOTIDE SEQUENCE [LARGE SCALE GENOMIC DNA]</scope>
    <source>
        <strain evidence="1 2">LaAM-08-1</strain>
    </source>
</reference>
<name>A0A0C9WSY6_9AGAR</name>
<dbReference type="EMBL" id="KN839027">
    <property type="protein sequence ID" value="KIJ91293.1"/>
    <property type="molecule type" value="Genomic_DNA"/>
</dbReference>
<reference evidence="2" key="2">
    <citation type="submission" date="2015-01" db="EMBL/GenBank/DDBJ databases">
        <title>Evolutionary Origins and Diversification of the Mycorrhizal Mutualists.</title>
        <authorList>
            <consortium name="DOE Joint Genome Institute"/>
            <consortium name="Mycorrhizal Genomics Consortium"/>
            <person name="Kohler A."/>
            <person name="Kuo A."/>
            <person name="Nagy L.G."/>
            <person name="Floudas D."/>
            <person name="Copeland A."/>
            <person name="Barry K.W."/>
            <person name="Cichocki N."/>
            <person name="Veneault-Fourrey C."/>
            <person name="LaButti K."/>
            <person name="Lindquist E.A."/>
            <person name="Lipzen A."/>
            <person name="Lundell T."/>
            <person name="Morin E."/>
            <person name="Murat C."/>
            <person name="Riley R."/>
            <person name="Ohm R."/>
            <person name="Sun H."/>
            <person name="Tunlid A."/>
            <person name="Henrissat B."/>
            <person name="Grigoriev I.V."/>
            <person name="Hibbett D.S."/>
            <person name="Martin F."/>
        </authorList>
    </citation>
    <scope>NUCLEOTIDE SEQUENCE [LARGE SCALE GENOMIC DNA]</scope>
    <source>
        <strain evidence="2">LaAM-08-1</strain>
    </source>
</reference>